<proteinExistence type="predicted"/>
<name>A0A6C0KWM9_9ZZZZ</name>
<evidence type="ECO:0000256" key="1">
    <source>
        <dbReference type="SAM" id="Phobius"/>
    </source>
</evidence>
<protein>
    <recommendedName>
        <fullName evidence="3">SMODS and SLOG-associating 2TM effector domain-containing protein</fullName>
    </recommendedName>
</protein>
<feature type="transmembrane region" description="Helical" evidence="1">
    <location>
        <begin position="79"/>
        <end position="101"/>
    </location>
</feature>
<keyword evidence="1" id="KW-0812">Transmembrane</keyword>
<evidence type="ECO:0000313" key="2">
    <source>
        <dbReference type="EMBL" id="QHU22392.1"/>
    </source>
</evidence>
<feature type="transmembrane region" description="Helical" evidence="1">
    <location>
        <begin position="47"/>
        <end position="67"/>
    </location>
</feature>
<evidence type="ECO:0008006" key="3">
    <source>
        <dbReference type="Google" id="ProtNLM"/>
    </source>
</evidence>
<accession>A0A6C0KWM9</accession>
<keyword evidence="1" id="KW-1133">Transmembrane helix</keyword>
<dbReference type="NCBIfam" id="NF033632">
    <property type="entry name" value="SLATT_4"/>
    <property type="match status" value="1"/>
</dbReference>
<sequence length="310" mass="36189">MNEKKENGELIIPEWTQGHEKILIDWADKAMCYRWLHARSHQRFSKINTYFTIPVIIMSTLTGTANFAQDRVPEDYRGYYSMGVGFVNILAGIITTIQQFLKISELNEGHRVSAIAWDKFYRKIKVELSKPTTERQNITDFLKNCTEEFDRLMETSPIIQKQIIELFQKTFSAGKLTNEQKESFSKLKKPEICDSLESVQTSIYKEEEGKKLRTNYKQLLTDIVANNLNDSLQDVETQKIQLIEQFVSLFESEMMRKPTLNELCSNLVSDDTQIDKQFLDSYWHKQDSTVIHIENDESKNDEENLEMAVL</sequence>
<reference evidence="2" key="1">
    <citation type="journal article" date="2020" name="Nature">
        <title>Giant virus diversity and host interactions through global metagenomics.</title>
        <authorList>
            <person name="Schulz F."/>
            <person name="Roux S."/>
            <person name="Paez-Espino D."/>
            <person name="Jungbluth S."/>
            <person name="Walsh D.A."/>
            <person name="Denef V.J."/>
            <person name="McMahon K.D."/>
            <person name="Konstantinidis K.T."/>
            <person name="Eloe-Fadrosh E.A."/>
            <person name="Kyrpides N.C."/>
            <person name="Woyke T."/>
        </authorList>
    </citation>
    <scope>NUCLEOTIDE SEQUENCE</scope>
    <source>
        <strain evidence="2">GVMAG-S-ERX555907-102</strain>
    </source>
</reference>
<dbReference type="EMBL" id="MN741006">
    <property type="protein sequence ID" value="QHU22392.1"/>
    <property type="molecule type" value="Genomic_DNA"/>
</dbReference>
<organism evidence="2">
    <name type="scientific">viral metagenome</name>
    <dbReference type="NCBI Taxonomy" id="1070528"/>
    <lineage>
        <taxon>unclassified sequences</taxon>
        <taxon>metagenomes</taxon>
        <taxon>organismal metagenomes</taxon>
    </lineage>
</organism>
<dbReference type="AlphaFoldDB" id="A0A6C0KWM9"/>
<keyword evidence="1" id="KW-0472">Membrane</keyword>